<name>A0A329M235_9BACL</name>
<dbReference type="PANTHER" id="PTHR43377:SF1">
    <property type="entry name" value="BILIVERDIN REDUCTASE A"/>
    <property type="match status" value="1"/>
</dbReference>
<proteinExistence type="inferred from homology"/>
<feature type="domain" description="Gfo/Idh/MocA-like oxidoreductase N-terminal" evidence="2">
    <location>
        <begin position="18"/>
        <end position="136"/>
    </location>
</feature>
<gene>
    <name evidence="4" type="ORF">DQG23_33400</name>
</gene>
<dbReference type="AlphaFoldDB" id="A0A329M235"/>
<dbReference type="InterPro" id="IPR004104">
    <property type="entry name" value="Gfo/Idh/MocA-like_OxRdtase_C"/>
</dbReference>
<protein>
    <submittedName>
        <fullName evidence="4">Gfo/Idh/MocA family oxidoreductase</fullName>
    </submittedName>
</protein>
<dbReference type="Proteomes" id="UP000250369">
    <property type="component" value="Unassembled WGS sequence"/>
</dbReference>
<dbReference type="Gene3D" id="3.30.360.10">
    <property type="entry name" value="Dihydrodipicolinate Reductase, domain 2"/>
    <property type="match status" value="1"/>
</dbReference>
<dbReference type="SUPFAM" id="SSF55347">
    <property type="entry name" value="Glyceraldehyde-3-phosphate dehydrogenase-like, C-terminal domain"/>
    <property type="match status" value="1"/>
</dbReference>
<dbReference type="InterPro" id="IPR000683">
    <property type="entry name" value="Gfo/Idh/MocA-like_OxRdtase_N"/>
</dbReference>
<sequence length="379" mass="40526">MDRYQTKAALVEGGRPLLRFGVIGCGNFGAELARVLHELEGTRVAAVTGGADDSAKLLAGELNCEMTDSVEELAGRSDIDAIVVASPNDLHKEHVLLAAHNGKHVFCEKPIALSSTDCEEMIKACGNANVQLMAGHILHFLDGIRRAKQLITGGAIGRPLVVHAERTGWLDKRTGSGWKHDPGRTGGLLFHFIHELDLIQAFLGPASSALLAGGNINPGEAAPGSIPDNLLLTLEFSNGAVGTMQYGSGFRWGGHFVKINGTEGAVLIDFQRSEISVKTISGIETFGINGKPDEDEERRGSYLQLDGKTAFTGPNSRPPQFLRSAIQAEMIRLRDAIQGKPVEEEFAMLFDGTAARDSVATAEAAMSSLTNHAWVKIKP</sequence>
<organism evidence="4 5">
    <name type="scientific">Paenibacillus contaminans</name>
    <dbReference type="NCBI Taxonomy" id="450362"/>
    <lineage>
        <taxon>Bacteria</taxon>
        <taxon>Bacillati</taxon>
        <taxon>Bacillota</taxon>
        <taxon>Bacilli</taxon>
        <taxon>Bacillales</taxon>
        <taxon>Paenibacillaceae</taxon>
        <taxon>Paenibacillus</taxon>
    </lineage>
</organism>
<keyword evidence="5" id="KW-1185">Reference proteome</keyword>
<dbReference type="SUPFAM" id="SSF51735">
    <property type="entry name" value="NAD(P)-binding Rossmann-fold domains"/>
    <property type="match status" value="1"/>
</dbReference>
<dbReference type="InterPro" id="IPR036291">
    <property type="entry name" value="NAD(P)-bd_dom_sf"/>
</dbReference>
<dbReference type="PANTHER" id="PTHR43377">
    <property type="entry name" value="BILIVERDIN REDUCTASE A"/>
    <property type="match status" value="1"/>
</dbReference>
<comment type="caution">
    <text evidence="4">The sequence shown here is derived from an EMBL/GenBank/DDBJ whole genome shotgun (WGS) entry which is preliminary data.</text>
</comment>
<dbReference type="InterPro" id="IPR051450">
    <property type="entry name" value="Gfo/Idh/MocA_Oxidoreductases"/>
</dbReference>
<reference evidence="4 5" key="1">
    <citation type="journal article" date="2009" name="Int. J. Syst. Evol. Microbiol.">
        <title>Paenibacillus contaminans sp. nov., isolated from a contaminated laboratory plate.</title>
        <authorList>
            <person name="Chou J.H."/>
            <person name="Lee J.H."/>
            <person name="Lin M.C."/>
            <person name="Chang P.S."/>
            <person name="Arun A.B."/>
            <person name="Young C.C."/>
            <person name="Chen W.M."/>
        </authorList>
    </citation>
    <scope>NUCLEOTIDE SEQUENCE [LARGE SCALE GENOMIC DNA]</scope>
    <source>
        <strain evidence="4 5">CKOBP-6</strain>
    </source>
</reference>
<evidence type="ECO:0000256" key="1">
    <source>
        <dbReference type="ARBA" id="ARBA00010928"/>
    </source>
</evidence>
<evidence type="ECO:0000313" key="5">
    <source>
        <dbReference type="Proteomes" id="UP000250369"/>
    </source>
</evidence>
<dbReference type="GO" id="GO:0000166">
    <property type="term" value="F:nucleotide binding"/>
    <property type="evidence" value="ECO:0007669"/>
    <property type="project" value="InterPro"/>
</dbReference>
<dbReference type="EMBL" id="QMFB01000030">
    <property type="protein sequence ID" value="RAV13306.1"/>
    <property type="molecule type" value="Genomic_DNA"/>
</dbReference>
<evidence type="ECO:0000313" key="4">
    <source>
        <dbReference type="EMBL" id="RAV13306.1"/>
    </source>
</evidence>
<accession>A0A329M235</accession>
<dbReference type="Pfam" id="PF02894">
    <property type="entry name" value="GFO_IDH_MocA_C"/>
    <property type="match status" value="1"/>
</dbReference>
<evidence type="ECO:0000259" key="2">
    <source>
        <dbReference type="Pfam" id="PF01408"/>
    </source>
</evidence>
<comment type="similarity">
    <text evidence="1">Belongs to the Gfo/Idh/MocA family.</text>
</comment>
<feature type="domain" description="Gfo/Idh/MocA-like oxidoreductase C-terminal" evidence="3">
    <location>
        <begin position="148"/>
        <end position="377"/>
    </location>
</feature>
<dbReference type="Gene3D" id="3.40.50.720">
    <property type="entry name" value="NAD(P)-binding Rossmann-like Domain"/>
    <property type="match status" value="1"/>
</dbReference>
<evidence type="ECO:0000259" key="3">
    <source>
        <dbReference type="Pfam" id="PF02894"/>
    </source>
</evidence>
<dbReference type="Pfam" id="PF01408">
    <property type="entry name" value="GFO_IDH_MocA"/>
    <property type="match status" value="1"/>
</dbReference>